<comment type="similarity">
    <text evidence="2 6">Belongs to the profilin family.</text>
</comment>
<sequence length="129" mass="13819">MSNWNDYVTNNLVGTGLIAEAAILGLAGGIWAISPTLKLTDAEQATIRTAFDSDKQEQTESKGITAAGLKYFTLQWSKRSIYGKKGADGIILVKTKLAVLVAVYKAPKQAPEATPIVENLADYLIGLGY</sequence>
<dbReference type="OrthoDB" id="421374at2759"/>
<dbReference type="GO" id="GO:0005938">
    <property type="term" value="C:cell cortex"/>
    <property type="evidence" value="ECO:0007669"/>
    <property type="project" value="TreeGrafter"/>
</dbReference>
<dbReference type="PRINTS" id="PR01640">
    <property type="entry name" value="PROFILINPLNT"/>
</dbReference>
<proteinExistence type="inferred from homology"/>
<organism evidence="8 9">
    <name type="scientific">Hydnum rufescens UP504</name>
    <dbReference type="NCBI Taxonomy" id="1448309"/>
    <lineage>
        <taxon>Eukaryota</taxon>
        <taxon>Fungi</taxon>
        <taxon>Dikarya</taxon>
        <taxon>Basidiomycota</taxon>
        <taxon>Agaricomycotina</taxon>
        <taxon>Agaricomycetes</taxon>
        <taxon>Cantharellales</taxon>
        <taxon>Hydnaceae</taxon>
        <taxon>Hydnum</taxon>
    </lineage>
</organism>
<name>A0A9P6AMI3_9AGAM</name>
<dbReference type="InterPro" id="IPR048278">
    <property type="entry name" value="PFN"/>
</dbReference>
<keyword evidence="5" id="KW-0206">Cytoskeleton</keyword>
<reference evidence="8" key="1">
    <citation type="journal article" date="2020" name="Nat. Commun.">
        <title>Large-scale genome sequencing of mycorrhizal fungi provides insights into the early evolution of symbiotic traits.</title>
        <authorList>
            <person name="Miyauchi S."/>
            <person name="Kiss E."/>
            <person name="Kuo A."/>
            <person name="Drula E."/>
            <person name="Kohler A."/>
            <person name="Sanchez-Garcia M."/>
            <person name="Morin E."/>
            <person name="Andreopoulos B."/>
            <person name="Barry K.W."/>
            <person name="Bonito G."/>
            <person name="Buee M."/>
            <person name="Carver A."/>
            <person name="Chen C."/>
            <person name="Cichocki N."/>
            <person name="Clum A."/>
            <person name="Culley D."/>
            <person name="Crous P.W."/>
            <person name="Fauchery L."/>
            <person name="Girlanda M."/>
            <person name="Hayes R.D."/>
            <person name="Keri Z."/>
            <person name="LaButti K."/>
            <person name="Lipzen A."/>
            <person name="Lombard V."/>
            <person name="Magnuson J."/>
            <person name="Maillard F."/>
            <person name="Murat C."/>
            <person name="Nolan M."/>
            <person name="Ohm R.A."/>
            <person name="Pangilinan J."/>
            <person name="Pereira M.F."/>
            <person name="Perotto S."/>
            <person name="Peter M."/>
            <person name="Pfister S."/>
            <person name="Riley R."/>
            <person name="Sitrit Y."/>
            <person name="Stielow J.B."/>
            <person name="Szollosi G."/>
            <person name="Zifcakova L."/>
            <person name="Stursova M."/>
            <person name="Spatafora J.W."/>
            <person name="Tedersoo L."/>
            <person name="Vaario L.M."/>
            <person name="Yamada A."/>
            <person name="Yan M."/>
            <person name="Wang P."/>
            <person name="Xu J."/>
            <person name="Bruns T."/>
            <person name="Baldrian P."/>
            <person name="Vilgalys R."/>
            <person name="Dunand C."/>
            <person name="Henrissat B."/>
            <person name="Grigoriev I.V."/>
            <person name="Hibbett D."/>
            <person name="Nagy L.G."/>
            <person name="Martin F.M."/>
        </authorList>
    </citation>
    <scope>NUCLEOTIDE SEQUENCE</scope>
    <source>
        <strain evidence="8">UP504</strain>
    </source>
</reference>
<dbReference type="InterPro" id="IPR036140">
    <property type="entry name" value="PFN_sf"/>
</dbReference>
<evidence type="ECO:0000256" key="7">
    <source>
        <dbReference type="SAM" id="Phobius"/>
    </source>
</evidence>
<keyword evidence="9" id="KW-1185">Reference proteome</keyword>
<evidence type="ECO:0000256" key="5">
    <source>
        <dbReference type="ARBA" id="ARBA00023212"/>
    </source>
</evidence>
<gene>
    <name evidence="8" type="ORF">BS47DRAFT_1373662</name>
</gene>
<dbReference type="InterPro" id="IPR005455">
    <property type="entry name" value="PFN_euk"/>
</dbReference>
<dbReference type="PANTHER" id="PTHR11604:SF0">
    <property type="entry name" value="PROFILIN"/>
    <property type="match status" value="1"/>
</dbReference>
<dbReference type="CDD" id="cd00148">
    <property type="entry name" value="PROF"/>
    <property type="match status" value="1"/>
</dbReference>
<evidence type="ECO:0000256" key="3">
    <source>
        <dbReference type="ARBA" id="ARBA00022490"/>
    </source>
</evidence>
<keyword evidence="7" id="KW-0472">Membrane</keyword>
<evidence type="ECO:0000256" key="1">
    <source>
        <dbReference type="ARBA" id="ARBA00004245"/>
    </source>
</evidence>
<dbReference type="SUPFAM" id="SSF55770">
    <property type="entry name" value="Profilin (actin-binding protein)"/>
    <property type="match status" value="1"/>
</dbReference>
<dbReference type="PRINTS" id="PR00392">
    <property type="entry name" value="PROFILIN"/>
</dbReference>
<comment type="caution">
    <text evidence="8">The sequence shown here is derived from an EMBL/GenBank/DDBJ whole genome shotgun (WGS) entry which is preliminary data.</text>
</comment>
<accession>A0A9P6AMI3</accession>
<keyword evidence="7" id="KW-1133">Transmembrane helix</keyword>
<evidence type="ECO:0000256" key="2">
    <source>
        <dbReference type="ARBA" id="ARBA00010058"/>
    </source>
</evidence>
<evidence type="ECO:0000256" key="6">
    <source>
        <dbReference type="RuleBase" id="RU003909"/>
    </source>
</evidence>
<dbReference type="Gene3D" id="3.30.450.30">
    <property type="entry name" value="Dynein light chain 2a, cytoplasmic"/>
    <property type="match status" value="1"/>
</dbReference>
<feature type="transmembrane region" description="Helical" evidence="7">
    <location>
        <begin position="12"/>
        <end position="33"/>
    </location>
</feature>
<evidence type="ECO:0000313" key="9">
    <source>
        <dbReference type="Proteomes" id="UP000886523"/>
    </source>
</evidence>
<evidence type="ECO:0000256" key="4">
    <source>
        <dbReference type="ARBA" id="ARBA00023203"/>
    </source>
</evidence>
<keyword evidence="3" id="KW-0963">Cytoplasm</keyword>
<keyword evidence="7" id="KW-0812">Transmembrane</keyword>
<dbReference type="Proteomes" id="UP000886523">
    <property type="component" value="Unassembled WGS sequence"/>
</dbReference>
<dbReference type="GO" id="GO:0005856">
    <property type="term" value="C:cytoskeleton"/>
    <property type="evidence" value="ECO:0007669"/>
    <property type="project" value="UniProtKB-SubCell"/>
</dbReference>
<dbReference type="SMART" id="SM00392">
    <property type="entry name" value="PROF"/>
    <property type="match status" value="1"/>
</dbReference>
<protein>
    <recommendedName>
        <fullName evidence="6">Profilin</fullName>
    </recommendedName>
</protein>
<dbReference type="Pfam" id="PF00235">
    <property type="entry name" value="Profilin"/>
    <property type="match status" value="1"/>
</dbReference>
<dbReference type="EMBL" id="MU129057">
    <property type="protein sequence ID" value="KAF9508527.1"/>
    <property type="molecule type" value="Genomic_DNA"/>
</dbReference>
<dbReference type="AlphaFoldDB" id="A0A9P6AMI3"/>
<dbReference type="GO" id="GO:0003785">
    <property type="term" value="F:actin monomer binding"/>
    <property type="evidence" value="ECO:0007669"/>
    <property type="project" value="TreeGrafter"/>
</dbReference>
<comment type="subcellular location">
    <subcellularLocation>
        <location evidence="1">Cytoplasm</location>
        <location evidence="1">Cytoskeleton</location>
    </subcellularLocation>
</comment>
<evidence type="ECO:0000313" key="8">
    <source>
        <dbReference type="EMBL" id="KAF9508527.1"/>
    </source>
</evidence>
<keyword evidence="4 6" id="KW-0009">Actin-binding</keyword>
<dbReference type="PANTHER" id="PTHR11604">
    <property type="entry name" value="PROFILIN"/>
    <property type="match status" value="1"/>
</dbReference>